<dbReference type="SUPFAM" id="SSF56349">
    <property type="entry name" value="DNA breaking-rejoining enzymes"/>
    <property type="match status" value="1"/>
</dbReference>
<dbReference type="PROSITE" id="PS51898">
    <property type="entry name" value="TYR_RECOMBINASE"/>
    <property type="match status" value="1"/>
</dbReference>
<keyword evidence="4" id="KW-1185">Reference proteome</keyword>
<dbReference type="Proteomes" id="UP001596306">
    <property type="component" value="Unassembled WGS sequence"/>
</dbReference>
<name>A0ABW1VFH1_9MICO</name>
<proteinExistence type="predicted"/>
<dbReference type="InterPro" id="IPR011010">
    <property type="entry name" value="DNA_brk_join_enz"/>
</dbReference>
<keyword evidence="1" id="KW-0233">DNA recombination</keyword>
<dbReference type="EMBL" id="JBHSTP010000002">
    <property type="protein sequence ID" value="MFC6356696.1"/>
    <property type="molecule type" value="Genomic_DNA"/>
</dbReference>
<comment type="caution">
    <text evidence="3">The sequence shown here is derived from an EMBL/GenBank/DDBJ whole genome shotgun (WGS) entry which is preliminary data.</text>
</comment>
<reference evidence="4" key="1">
    <citation type="journal article" date="2019" name="Int. J. Syst. Evol. Microbiol.">
        <title>The Global Catalogue of Microorganisms (GCM) 10K type strain sequencing project: providing services to taxonomists for standard genome sequencing and annotation.</title>
        <authorList>
            <consortium name="The Broad Institute Genomics Platform"/>
            <consortium name="The Broad Institute Genome Sequencing Center for Infectious Disease"/>
            <person name="Wu L."/>
            <person name="Ma J."/>
        </authorList>
    </citation>
    <scope>NUCLEOTIDE SEQUENCE [LARGE SCALE GENOMIC DNA]</scope>
    <source>
        <strain evidence="4">CCUG 43304</strain>
    </source>
</reference>
<feature type="domain" description="Tyr recombinase" evidence="2">
    <location>
        <begin position="1"/>
        <end position="78"/>
    </location>
</feature>
<sequence length="100" mass="11410">MPFRHGSVYRSHLKPALEELGIPVVRWYDLRHFYASACAAAGYDIHTVARWMGHANINLTYGTYMHLFADMHDMDRLDALAVNALQDRPLPTIGRAQSRV</sequence>
<evidence type="ECO:0000313" key="4">
    <source>
        <dbReference type="Proteomes" id="UP001596306"/>
    </source>
</evidence>
<dbReference type="InterPro" id="IPR013762">
    <property type="entry name" value="Integrase-like_cat_sf"/>
</dbReference>
<protein>
    <submittedName>
        <fullName evidence="3">Tyrosine-type recombinase/integrase</fullName>
    </submittedName>
</protein>
<dbReference type="InterPro" id="IPR002104">
    <property type="entry name" value="Integrase_catalytic"/>
</dbReference>
<dbReference type="Pfam" id="PF00589">
    <property type="entry name" value="Phage_integrase"/>
    <property type="match status" value="1"/>
</dbReference>
<evidence type="ECO:0000256" key="1">
    <source>
        <dbReference type="ARBA" id="ARBA00023172"/>
    </source>
</evidence>
<dbReference type="RefSeq" id="WP_386731472.1">
    <property type="nucleotide sequence ID" value="NZ_JBHSTP010000002.1"/>
</dbReference>
<gene>
    <name evidence="3" type="ORF">ACFQB0_11320</name>
</gene>
<evidence type="ECO:0000259" key="2">
    <source>
        <dbReference type="PROSITE" id="PS51898"/>
    </source>
</evidence>
<accession>A0ABW1VFH1</accession>
<evidence type="ECO:0000313" key="3">
    <source>
        <dbReference type="EMBL" id="MFC6356696.1"/>
    </source>
</evidence>
<organism evidence="3 4">
    <name type="scientific">Luethyella okanaganae</name>
    <dbReference type="NCBI Taxonomy" id="69372"/>
    <lineage>
        <taxon>Bacteria</taxon>
        <taxon>Bacillati</taxon>
        <taxon>Actinomycetota</taxon>
        <taxon>Actinomycetes</taxon>
        <taxon>Micrococcales</taxon>
        <taxon>Microbacteriaceae</taxon>
        <taxon>Luethyella</taxon>
    </lineage>
</organism>
<dbReference type="Gene3D" id="1.10.443.10">
    <property type="entry name" value="Intergrase catalytic core"/>
    <property type="match status" value="1"/>
</dbReference>